<evidence type="ECO:0000313" key="3">
    <source>
        <dbReference type="Proteomes" id="UP001595935"/>
    </source>
</evidence>
<accession>A0ABV9PIJ8</accession>
<name>A0ABV9PIJ8_9FLAO</name>
<comment type="caution">
    <text evidence="2">The sequence shown here is derived from an EMBL/GenBank/DDBJ whole genome shotgun (WGS) entry which is preliminary data.</text>
</comment>
<keyword evidence="3" id="KW-1185">Reference proteome</keyword>
<evidence type="ECO:0000256" key="1">
    <source>
        <dbReference type="SAM" id="Coils"/>
    </source>
</evidence>
<proteinExistence type="predicted"/>
<evidence type="ECO:0008006" key="4">
    <source>
        <dbReference type="Google" id="ProtNLM"/>
    </source>
</evidence>
<dbReference type="Proteomes" id="UP001595935">
    <property type="component" value="Unassembled WGS sequence"/>
</dbReference>
<keyword evidence="1" id="KW-0175">Coiled coil</keyword>
<dbReference type="EMBL" id="JBHSGV010000005">
    <property type="protein sequence ID" value="MFC4748635.1"/>
    <property type="molecule type" value="Genomic_DNA"/>
</dbReference>
<protein>
    <recommendedName>
        <fullName evidence="4">Peptidase S74 domain-containing protein</fullName>
    </recommendedName>
</protein>
<dbReference type="RefSeq" id="WP_213258608.1">
    <property type="nucleotide sequence ID" value="NZ_JAGYWA010000005.1"/>
</dbReference>
<gene>
    <name evidence="2" type="ORF">ACFO5S_14360</name>
</gene>
<evidence type="ECO:0000313" key="2">
    <source>
        <dbReference type="EMBL" id="MFC4748635.1"/>
    </source>
</evidence>
<sequence length="337" mass="37639">MKNQFKKIQITIVASLFALTIHSQQIGNGLANGINDFTVPLLSGAYCSLNPTGSIPENNWQHLFVIRHPNLNNNYQLQIASSIADNDKLYFRKLASGDTSSINPNWYELATRGANNFSGNQTITGNVGIGVSNPTEKLEIYNSDTTPAVISLRSNRNDGQFVDVGRISAKQAYGEIARIGMPRSGGAYTGYLTFWTKADNNGDLTEKVRIAENGNMGIGTINPRNTLDVNGTIRSKEVKVELKDWSDFVFKKEYNLPTLKEVEKHIAEKGHLENIPSEKEVIKSGINLGEMNARLLQKIEELTLYAIEQNNKIEKLQEENIKLVDIEKRLLKIENKE</sequence>
<feature type="coiled-coil region" evidence="1">
    <location>
        <begin position="299"/>
        <end position="336"/>
    </location>
</feature>
<organism evidence="2 3">
    <name type="scientific">Flavobacterium branchiicola</name>
    <dbReference type="NCBI Taxonomy" id="1114875"/>
    <lineage>
        <taxon>Bacteria</taxon>
        <taxon>Pseudomonadati</taxon>
        <taxon>Bacteroidota</taxon>
        <taxon>Flavobacteriia</taxon>
        <taxon>Flavobacteriales</taxon>
        <taxon>Flavobacteriaceae</taxon>
        <taxon>Flavobacterium</taxon>
    </lineage>
</organism>
<reference evidence="3" key="1">
    <citation type="journal article" date="2019" name="Int. J. Syst. Evol. Microbiol.">
        <title>The Global Catalogue of Microorganisms (GCM) 10K type strain sequencing project: providing services to taxonomists for standard genome sequencing and annotation.</title>
        <authorList>
            <consortium name="The Broad Institute Genomics Platform"/>
            <consortium name="The Broad Institute Genome Sequencing Center for Infectious Disease"/>
            <person name="Wu L."/>
            <person name="Ma J."/>
        </authorList>
    </citation>
    <scope>NUCLEOTIDE SEQUENCE [LARGE SCALE GENOMIC DNA]</scope>
    <source>
        <strain evidence="3">WYCCWR 13023</strain>
    </source>
</reference>